<reference evidence="3" key="2">
    <citation type="submission" date="2023-02" db="EMBL/GenBank/DDBJ databases">
        <authorList>
            <person name="Swenson N.G."/>
            <person name="Wegrzyn J.L."/>
            <person name="Mcevoy S.L."/>
        </authorList>
    </citation>
    <scope>NUCLEOTIDE SEQUENCE</scope>
    <source>
        <strain evidence="3">91603</strain>
        <tissue evidence="3">Leaf</tissue>
    </source>
</reference>
<accession>A0AAD5I680</accession>
<name>A0AAD5I680_ACENE</name>
<dbReference type="Pfam" id="PF09133">
    <property type="entry name" value="SANTA"/>
    <property type="match status" value="1"/>
</dbReference>
<organism evidence="3 4">
    <name type="scientific">Acer negundo</name>
    <name type="common">Box elder</name>
    <dbReference type="NCBI Taxonomy" id="4023"/>
    <lineage>
        <taxon>Eukaryota</taxon>
        <taxon>Viridiplantae</taxon>
        <taxon>Streptophyta</taxon>
        <taxon>Embryophyta</taxon>
        <taxon>Tracheophyta</taxon>
        <taxon>Spermatophyta</taxon>
        <taxon>Magnoliopsida</taxon>
        <taxon>eudicotyledons</taxon>
        <taxon>Gunneridae</taxon>
        <taxon>Pentapetalae</taxon>
        <taxon>rosids</taxon>
        <taxon>malvids</taxon>
        <taxon>Sapindales</taxon>
        <taxon>Sapindaceae</taxon>
        <taxon>Hippocastanoideae</taxon>
        <taxon>Acereae</taxon>
        <taxon>Acer</taxon>
    </lineage>
</organism>
<dbReference type="Proteomes" id="UP001064489">
    <property type="component" value="Chromosome 11"/>
</dbReference>
<keyword evidence="4" id="KW-1185">Reference proteome</keyword>
<feature type="compositionally biased region" description="Polar residues" evidence="1">
    <location>
        <begin position="220"/>
        <end position="230"/>
    </location>
</feature>
<feature type="region of interest" description="Disordered" evidence="1">
    <location>
        <begin position="188"/>
        <end position="237"/>
    </location>
</feature>
<evidence type="ECO:0000313" key="3">
    <source>
        <dbReference type="EMBL" id="KAI9153284.1"/>
    </source>
</evidence>
<dbReference type="InterPro" id="IPR053090">
    <property type="entry name" value="Centromere_KNL-2_homolog"/>
</dbReference>
<evidence type="ECO:0000256" key="1">
    <source>
        <dbReference type="SAM" id="MobiDB-lite"/>
    </source>
</evidence>
<dbReference type="InterPro" id="IPR015216">
    <property type="entry name" value="SANTA"/>
</dbReference>
<sequence length="268" mass="29372">MRVFTSAPIVKRYDIFTLETADGICIILKGFINKSRTKENGFSYKDFSHFLFGFPPYWEAYNEKCLEEEFTTGPSLATIPDTNGSATGHDVATVAGMKNANPNTTSINYEVNGKYKHIVEDINECSENVAEKVTTNASKGSDWQNNAAEDNNIEKAKDHASENLLPSMSCDINVVSLTKDNFALPAESSSYNVTESPERMANSKSCDEGSKGTVRKSKTQEPASLESLTNLDPPLPVGDSSLDLRIPKDINVVSLLKDNLALPAIFKL</sequence>
<feature type="domain" description="SANTA" evidence="2">
    <location>
        <begin position="2"/>
        <end position="61"/>
    </location>
</feature>
<evidence type="ECO:0000259" key="2">
    <source>
        <dbReference type="Pfam" id="PF09133"/>
    </source>
</evidence>
<protein>
    <recommendedName>
        <fullName evidence="2">SANTA domain-containing protein</fullName>
    </recommendedName>
</protein>
<dbReference type="PANTHER" id="PTHR35311:SF9">
    <property type="entry name" value="KINETOCHORE-ASSOCIATED PROTEIN KNL-2 HOMOLOG"/>
    <property type="match status" value="1"/>
</dbReference>
<proteinExistence type="predicted"/>
<gene>
    <name evidence="3" type="ORF">LWI28_008831</name>
</gene>
<comment type="caution">
    <text evidence="3">The sequence shown here is derived from an EMBL/GenBank/DDBJ whole genome shotgun (WGS) entry which is preliminary data.</text>
</comment>
<dbReference type="EMBL" id="JAJSOW010000108">
    <property type="protein sequence ID" value="KAI9153284.1"/>
    <property type="molecule type" value="Genomic_DNA"/>
</dbReference>
<reference evidence="3" key="1">
    <citation type="journal article" date="2022" name="Plant J.">
        <title>Strategies of tolerance reflected in two North American maple genomes.</title>
        <authorList>
            <person name="McEvoy S.L."/>
            <person name="Sezen U.U."/>
            <person name="Trouern-Trend A."/>
            <person name="McMahon S.M."/>
            <person name="Schaberg P.G."/>
            <person name="Yang J."/>
            <person name="Wegrzyn J.L."/>
            <person name="Swenson N.G."/>
        </authorList>
    </citation>
    <scope>NUCLEOTIDE SEQUENCE</scope>
    <source>
        <strain evidence="3">91603</strain>
    </source>
</reference>
<dbReference type="AlphaFoldDB" id="A0AAD5I680"/>
<evidence type="ECO:0000313" key="4">
    <source>
        <dbReference type="Proteomes" id="UP001064489"/>
    </source>
</evidence>
<dbReference type="PANTHER" id="PTHR35311">
    <property type="entry name" value="KINETOCHORE-ASSOCIATED PROTEIN KNL-2 HOMOLOG"/>
    <property type="match status" value="1"/>
</dbReference>